<accession>A0A1L7CWM2</accession>
<name>A0A1L7CWM2_9CORY</name>
<feature type="region of interest" description="Disordered" evidence="1">
    <location>
        <begin position="45"/>
        <end position="68"/>
    </location>
</feature>
<evidence type="ECO:0000256" key="1">
    <source>
        <dbReference type="SAM" id="MobiDB-lite"/>
    </source>
</evidence>
<evidence type="ECO:0000313" key="2">
    <source>
        <dbReference type="EMBL" id="APT90207.1"/>
    </source>
</evidence>
<dbReference type="STRING" id="1437874.CSPHI_02980"/>
<reference evidence="2 3" key="1">
    <citation type="submission" date="2014-08" db="EMBL/GenBank/DDBJ databases">
        <title>Complete genome sequence of Corynebacterium sphenisci CECT 5990(T) (=DSM 44792(T)), isolated from healthy wild penguins.</title>
        <authorList>
            <person name="Ruckert C."/>
            <person name="Albersmeier A."/>
            <person name="Winkler A."/>
            <person name="Kalinowski J."/>
        </authorList>
    </citation>
    <scope>NUCLEOTIDE SEQUENCE [LARGE SCALE GENOMIC DNA]</scope>
    <source>
        <strain evidence="2 3">DSM 44792</strain>
    </source>
</reference>
<dbReference type="KEGG" id="csph:CSPHI_02980"/>
<gene>
    <name evidence="2" type="ORF">CSPHI_02980</name>
</gene>
<protein>
    <submittedName>
        <fullName evidence="2">Uncharacterized protein</fullName>
    </submittedName>
</protein>
<proteinExistence type="predicted"/>
<dbReference type="AlphaFoldDB" id="A0A1L7CWM2"/>
<dbReference type="InterPro" id="IPR018561">
    <property type="entry name" value="AosR"/>
</dbReference>
<dbReference type="RefSeq" id="WP_075691430.1">
    <property type="nucleotide sequence ID" value="NZ_CP009248.1"/>
</dbReference>
<organism evidence="2 3">
    <name type="scientific">Corynebacterium sphenisci DSM 44792</name>
    <dbReference type="NCBI Taxonomy" id="1437874"/>
    <lineage>
        <taxon>Bacteria</taxon>
        <taxon>Bacillati</taxon>
        <taxon>Actinomycetota</taxon>
        <taxon>Actinomycetes</taxon>
        <taxon>Mycobacteriales</taxon>
        <taxon>Corynebacteriaceae</taxon>
        <taxon>Corynebacterium</taxon>
    </lineage>
</organism>
<keyword evidence="3" id="KW-1185">Reference proteome</keyword>
<dbReference type="Pfam" id="PF09438">
    <property type="entry name" value="DUF2017"/>
    <property type="match status" value="1"/>
</dbReference>
<dbReference type="OrthoDB" id="3268479at2"/>
<dbReference type="Proteomes" id="UP000185469">
    <property type="component" value="Chromosome"/>
</dbReference>
<evidence type="ECO:0000313" key="3">
    <source>
        <dbReference type="Proteomes" id="UP000185469"/>
    </source>
</evidence>
<sequence>MRPWRRRRGLLGGAPRYQTVLEPQEHQLLGELAATVSDALMARARSAPRDELSELTGMPSGHSRAPEDPRLARLLPDFERADDEQLEGENAMLRTIHESDITRAKLEQLRAIIDALAEAGGSGTVSLTEEQAAAWVAGINDLRLFLHVTLENMAGPLERSEQTDALYQWLGYNQESLLEEMMRR</sequence>
<dbReference type="EMBL" id="CP009248">
    <property type="protein sequence ID" value="APT90207.1"/>
    <property type="molecule type" value="Genomic_DNA"/>
</dbReference>